<dbReference type="AlphaFoldDB" id="A0A921FML0"/>
<sequence>MQNLSAEVAEQLADVHELSPADELATYERLLTELTELLNAPEEHGPGD</sequence>
<reference evidence="1" key="1">
    <citation type="journal article" date="2021" name="PeerJ">
        <title>Extensive microbial diversity within the chicken gut microbiome revealed by metagenomics and culture.</title>
        <authorList>
            <person name="Gilroy R."/>
            <person name="Ravi A."/>
            <person name="Getino M."/>
            <person name="Pursley I."/>
            <person name="Horton D.L."/>
            <person name="Alikhan N.F."/>
            <person name="Baker D."/>
            <person name="Gharbi K."/>
            <person name="Hall N."/>
            <person name="Watson M."/>
            <person name="Adriaenssens E.M."/>
            <person name="Foster-Nyarko E."/>
            <person name="Jarju S."/>
            <person name="Secka A."/>
            <person name="Antonio M."/>
            <person name="Oren A."/>
            <person name="Chaudhuri R.R."/>
            <person name="La Ragione R."/>
            <person name="Hildebrand F."/>
            <person name="Pallen M.J."/>
        </authorList>
    </citation>
    <scope>NUCLEOTIDE SEQUENCE</scope>
    <source>
        <strain evidence="1">ChiHjej13B12-14962</strain>
    </source>
</reference>
<comment type="caution">
    <text evidence="1">The sequence shown here is derived from an EMBL/GenBank/DDBJ whole genome shotgun (WGS) entry which is preliminary data.</text>
</comment>
<organism evidence="1 2">
    <name type="scientific">Enteractinococcus helveticum</name>
    <dbReference type="NCBI Taxonomy" id="1837282"/>
    <lineage>
        <taxon>Bacteria</taxon>
        <taxon>Bacillati</taxon>
        <taxon>Actinomycetota</taxon>
        <taxon>Actinomycetes</taxon>
        <taxon>Micrococcales</taxon>
        <taxon>Micrococcaceae</taxon>
    </lineage>
</organism>
<evidence type="ECO:0000313" key="2">
    <source>
        <dbReference type="Proteomes" id="UP000703315"/>
    </source>
</evidence>
<dbReference type="RefSeq" id="WP_303905836.1">
    <property type="nucleotide sequence ID" value="NZ_DYXC01000092.1"/>
</dbReference>
<name>A0A921FML0_9MICC</name>
<protein>
    <submittedName>
        <fullName evidence="1">Uncharacterized protein</fullName>
    </submittedName>
</protein>
<accession>A0A921FML0</accession>
<reference evidence="1" key="2">
    <citation type="submission" date="2021-09" db="EMBL/GenBank/DDBJ databases">
        <authorList>
            <person name="Gilroy R."/>
        </authorList>
    </citation>
    <scope>NUCLEOTIDE SEQUENCE</scope>
    <source>
        <strain evidence="1">ChiHjej13B12-14962</strain>
    </source>
</reference>
<evidence type="ECO:0000313" key="1">
    <source>
        <dbReference type="EMBL" id="HJF14839.1"/>
    </source>
</evidence>
<dbReference type="Proteomes" id="UP000703315">
    <property type="component" value="Unassembled WGS sequence"/>
</dbReference>
<proteinExistence type="predicted"/>
<dbReference type="EMBL" id="DYXC01000092">
    <property type="protein sequence ID" value="HJF14839.1"/>
    <property type="molecule type" value="Genomic_DNA"/>
</dbReference>
<gene>
    <name evidence="1" type="ORF">K8V32_08575</name>
</gene>